<feature type="non-terminal residue" evidence="1">
    <location>
        <position position="1"/>
    </location>
</feature>
<dbReference type="SUPFAM" id="SSF50630">
    <property type="entry name" value="Acid proteases"/>
    <property type="match status" value="1"/>
</dbReference>
<dbReference type="EMBL" id="KV417271">
    <property type="protein sequence ID" value="KZO99746.1"/>
    <property type="molecule type" value="Genomic_DNA"/>
</dbReference>
<evidence type="ECO:0000313" key="2">
    <source>
        <dbReference type="Proteomes" id="UP000076738"/>
    </source>
</evidence>
<accession>A0A167QGU2</accession>
<reference evidence="1 2" key="1">
    <citation type="journal article" date="2016" name="Mol. Biol. Evol.">
        <title>Comparative Genomics of Early-Diverging Mushroom-Forming Fungi Provides Insights into the Origins of Lignocellulose Decay Capabilities.</title>
        <authorList>
            <person name="Nagy L.G."/>
            <person name="Riley R."/>
            <person name="Tritt A."/>
            <person name="Adam C."/>
            <person name="Daum C."/>
            <person name="Floudas D."/>
            <person name="Sun H."/>
            <person name="Yadav J.S."/>
            <person name="Pangilinan J."/>
            <person name="Larsson K.H."/>
            <person name="Matsuura K."/>
            <person name="Barry K."/>
            <person name="Labutti K."/>
            <person name="Kuo R."/>
            <person name="Ohm R.A."/>
            <person name="Bhattacharya S.S."/>
            <person name="Shirouzu T."/>
            <person name="Yoshinaga Y."/>
            <person name="Martin F.M."/>
            <person name="Grigoriev I.V."/>
            <person name="Hibbett D.S."/>
        </authorList>
    </citation>
    <scope>NUCLEOTIDE SEQUENCE [LARGE SCALE GENOMIC DNA]</scope>
    <source>
        <strain evidence="1 2">TUFC12733</strain>
    </source>
</reference>
<dbReference type="OrthoDB" id="3262920at2759"/>
<keyword evidence="2" id="KW-1185">Reference proteome</keyword>
<name>A0A167QGU2_CALVF</name>
<dbReference type="Gene3D" id="3.10.10.10">
    <property type="entry name" value="HIV Type 1 Reverse Transcriptase, subunit A, domain 1"/>
    <property type="match status" value="1"/>
</dbReference>
<sequence>LIDSGSTDSLIDPSYVDKLKLSTTPLWHARVAYNVDGSVSGRRVTHVTELIMRLGNHVECITFYVTQIGYCEVIVGHTWLAQHNPDIHWPTGRITMTCCPAGCDTPQERIHTRQVHIRGAKYNAAGRAALQFVKPQSIWVRATETVSSHLAAANTPKDAPEQTVQEIVPAAYHHYVDVFAKASFDQLPESRPWDHAIELQPDSMPHNCKVYPMSLSEQVQLDEFLRDNLATGRIRPSKLPMASPVFFVKKKDGSLRL</sequence>
<organism evidence="1 2">
    <name type="scientific">Calocera viscosa (strain TUFC12733)</name>
    <dbReference type="NCBI Taxonomy" id="1330018"/>
    <lineage>
        <taxon>Eukaryota</taxon>
        <taxon>Fungi</taxon>
        <taxon>Dikarya</taxon>
        <taxon>Basidiomycota</taxon>
        <taxon>Agaricomycotina</taxon>
        <taxon>Dacrymycetes</taxon>
        <taxon>Dacrymycetales</taxon>
        <taxon>Dacrymycetaceae</taxon>
        <taxon>Calocera</taxon>
    </lineage>
</organism>
<gene>
    <name evidence="1" type="ORF">CALVIDRAFT_466998</name>
</gene>
<evidence type="ECO:0008006" key="3">
    <source>
        <dbReference type="Google" id="ProtNLM"/>
    </source>
</evidence>
<evidence type="ECO:0000313" key="1">
    <source>
        <dbReference type="EMBL" id="KZO99746.1"/>
    </source>
</evidence>
<dbReference type="InterPro" id="IPR021109">
    <property type="entry name" value="Peptidase_aspartic_dom_sf"/>
</dbReference>
<dbReference type="CDD" id="cd00303">
    <property type="entry name" value="retropepsin_like"/>
    <property type="match status" value="1"/>
</dbReference>
<dbReference type="PANTHER" id="PTHR15503">
    <property type="entry name" value="LDOC1 RELATED"/>
    <property type="match status" value="1"/>
</dbReference>
<dbReference type="PANTHER" id="PTHR15503:SF22">
    <property type="entry name" value="TRANSPOSON TY3-I GAG POLYPROTEIN"/>
    <property type="match status" value="1"/>
</dbReference>
<dbReference type="AlphaFoldDB" id="A0A167QGU2"/>
<dbReference type="SUPFAM" id="SSF56672">
    <property type="entry name" value="DNA/RNA polymerases"/>
    <property type="match status" value="1"/>
</dbReference>
<feature type="non-terminal residue" evidence="1">
    <location>
        <position position="257"/>
    </location>
</feature>
<protein>
    <recommendedName>
        <fullName evidence="3">Peptidase A2 domain-containing protein</fullName>
    </recommendedName>
</protein>
<dbReference type="InterPro" id="IPR043502">
    <property type="entry name" value="DNA/RNA_pol_sf"/>
</dbReference>
<dbReference type="InterPro" id="IPR032567">
    <property type="entry name" value="RTL1-rel"/>
</dbReference>
<dbReference type="STRING" id="1330018.A0A167QGU2"/>
<proteinExistence type="predicted"/>
<dbReference type="Proteomes" id="UP000076738">
    <property type="component" value="Unassembled WGS sequence"/>
</dbReference>
<dbReference type="Gene3D" id="2.40.70.10">
    <property type="entry name" value="Acid Proteases"/>
    <property type="match status" value="1"/>
</dbReference>